<dbReference type="eggNOG" id="ENOG502SAZG">
    <property type="taxonomic scope" value="Eukaryota"/>
</dbReference>
<name>A0A1S2YYS7_CICAR</name>
<evidence type="ECO:0000256" key="1">
    <source>
        <dbReference type="SAM" id="MobiDB-lite"/>
    </source>
</evidence>
<evidence type="ECO:0000313" key="3">
    <source>
        <dbReference type="RefSeq" id="XP_004512068.1"/>
    </source>
</evidence>
<dbReference type="PANTHER" id="PTHR35291:SF3">
    <property type="entry name" value="PROTEIN SHROOM-LIKE"/>
    <property type="match status" value="1"/>
</dbReference>
<keyword evidence="2" id="KW-1185">Reference proteome</keyword>
<sequence length="120" mass="13872">MFKSNSTRRGYEKLDKEFVGNGISNEELMRSTSVSSGPSNSKAKMDMVSNFGDINLQRNPTKKSSSDQKEKNTHPIFNFFDFRSKKKKATSKPEFARYVEYMKEGGMWDSDLNKPVIYYK</sequence>
<dbReference type="Proteomes" id="UP000087171">
    <property type="component" value="Chromosome Ca8"/>
</dbReference>
<dbReference type="KEGG" id="cam:101509690"/>
<organism evidence="2 3">
    <name type="scientific">Cicer arietinum</name>
    <name type="common">Chickpea</name>
    <name type="synonym">Garbanzo</name>
    <dbReference type="NCBI Taxonomy" id="3827"/>
    <lineage>
        <taxon>Eukaryota</taxon>
        <taxon>Viridiplantae</taxon>
        <taxon>Streptophyta</taxon>
        <taxon>Embryophyta</taxon>
        <taxon>Tracheophyta</taxon>
        <taxon>Spermatophyta</taxon>
        <taxon>Magnoliopsida</taxon>
        <taxon>eudicotyledons</taxon>
        <taxon>Gunneridae</taxon>
        <taxon>Pentapetalae</taxon>
        <taxon>rosids</taxon>
        <taxon>fabids</taxon>
        <taxon>Fabales</taxon>
        <taxon>Fabaceae</taxon>
        <taxon>Papilionoideae</taxon>
        <taxon>50 kb inversion clade</taxon>
        <taxon>NPAAA clade</taxon>
        <taxon>Hologalegina</taxon>
        <taxon>IRL clade</taxon>
        <taxon>Cicereae</taxon>
        <taxon>Cicer</taxon>
    </lineage>
</organism>
<evidence type="ECO:0000313" key="2">
    <source>
        <dbReference type="Proteomes" id="UP000087171"/>
    </source>
</evidence>
<dbReference type="PaxDb" id="3827-XP_004512068.1"/>
<feature type="compositionally biased region" description="Polar residues" evidence="1">
    <location>
        <begin position="30"/>
        <end position="42"/>
    </location>
</feature>
<gene>
    <name evidence="3" type="primary">LOC101509690</name>
</gene>
<reference evidence="3" key="2">
    <citation type="submission" date="2025-08" db="UniProtKB">
        <authorList>
            <consortium name="RefSeq"/>
        </authorList>
    </citation>
    <scope>IDENTIFICATION</scope>
    <source>
        <tissue evidence="3">Etiolated seedlings</tissue>
    </source>
</reference>
<dbReference type="AlphaFoldDB" id="A0A1S2YYS7"/>
<dbReference type="OrthoDB" id="1097853at2759"/>
<protein>
    <submittedName>
        <fullName evidence="3">Uncharacterized protein LOC101509690</fullName>
    </submittedName>
</protein>
<dbReference type="PANTHER" id="PTHR35291">
    <property type="entry name" value="PROTEIN SHROOM-LIKE"/>
    <property type="match status" value="1"/>
</dbReference>
<dbReference type="RefSeq" id="XP_004512068.1">
    <property type="nucleotide sequence ID" value="XM_004512011.3"/>
</dbReference>
<reference evidence="2" key="1">
    <citation type="journal article" date="2013" name="Nat. Biotechnol.">
        <title>Draft genome sequence of chickpea (Cicer arietinum) provides a resource for trait improvement.</title>
        <authorList>
            <person name="Varshney R.K."/>
            <person name="Song C."/>
            <person name="Saxena R.K."/>
            <person name="Azam S."/>
            <person name="Yu S."/>
            <person name="Sharpe A.G."/>
            <person name="Cannon S."/>
            <person name="Baek J."/>
            <person name="Rosen B.D."/>
            <person name="Tar'an B."/>
            <person name="Millan T."/>
            <person name="Zhang X."/>
            <person name="Ramsay L.D."/>
            <person name="Iwata A."/>
            <person name="Wang Y."/>
            <person name="Nelson W."/>
            <person name="Farmer A.D."/>
            <person name="Gaur P.M."/>
            <person name="Soderlund C."/>
            <person name="Penmetsa R.V."/>
            <person name="Xu C."/>
            <person name="Bharti A.K."/>
            <person name="He W."/>
            <person name="Winter P."/>
            <person name="Zhao S."/>
            <person name="Hane J.K."/>
            <person name="Carrasquilla-Garcia N."/>
            <person name="Condie J.A."/>
            <person name="Upadhyaya H.D."/>
            <person name="Luo M.C."/>
            <person name="Thudi M."/>
            <person name="Gowda C.L."/>
            <person name="Singh N.P."/>
            <person name="Lichtenzveig J."/>
            <person name="Gali K.K."/>
            <person name="Rubio J."/>
            <person name="Nadarajan N."/>
            <person name="Dolezel J."/>
            <person name="Bansal K.C."/>
            <person name="Xu X."/>
            <person name="Edwards D."/>
            <person name="Zhang G."/>
            <person name="Kahl G."/>
            <person name="Gil J."/>
            <person name="Singh K.B."/>
            <person name="Datta S.K."/>
            <person name="Jackson S.A."/>
            <person name="Wang J."/>
            <person name="Cook D.R."/>
        </authorList>
    </citation>
    <scope>NUCLEOTIDE SEQUENCE [LARGE SCALE GENOMIC DNA]</scope>
    <source>
        <strain evidence="2">cv. CDC Frontier</strain>
    </source>
</reference>
<proteinExistence type="predicted"/>
<accession>A0A1S2YYS7</accession>
<dbReference type="GeneID" id="101509690"/>
<feature type="region of interest" description="Disordered" evidence="1">
    <location>
        <begin position="25"/>
        <end position="72"/>
    </location>
</feature>